<gene>
    <name evidence="1" type="ORF">CS063_13905</name>
</gene>
<evidence type="ECO:0000313" key="1">
    <source>
        <dbReference type="EMBL" id="PHV69805.1"/>
    </source>
</evidence>
<protein>
    <submittedName>
        <fullName evidence="1">Uncharacterized protein</fullName>
    </submittedName>
</protein>
<organism evidence="1 2">
    <name type="scientific">Sporanaerobium hydrogeniformans</name>
    <dbReference type="NCBI Taxonomy" id="3072179"/>
    <lineage>
        <taxon>Bacteria</taxon>
        <taxon>Bacillati</taxon>
        <taxon>Bacillota</taxon>
        <taxon>Clostridia</taxon>
        <taxon>Lachnospirales</taxon>
        <taxon>Lachnospiraceae</taxon>
        <taxon>Sporanaerobium</taxon>
    </lineage>
</organism>
<dbReference type="Proteomes" id="UP000224460">
    <property type="component" value="Unassembled WGS sequence"/>
</dbReference>
<sequence>MNRWDDPMDATHKTSCTLSAFSYFKKALTLLKQGENQLALQYIDSAILFSSNCPFYIYQKIKFLVHINPLQCEKYILSQLNFLYRHASLYITCRSLHYYVKLAHSTPEALDSILSHLKLPNILGKHYSALLTQSVASLIPFIEETMVHDALDECIAYCDLVLKVHPTYEEIYYSKGTAYHLLYDLPKAVSCYKKALQLNPPNAMLCNLIGLALMELGQSEEALDYLTQATVLKPDNLDYALHVAECYYSTKKYKEAQVYLEDVRKRFPESLQTVFSLSHTYRIQNRKFLSNHYNRKIRKQLKKQKLISKMKSS</sequence>
<evidence type="ECO:0000313" key="2">
    <source>
        <dbReference type="Proteomes" id="UP000224460"/>
    </source>
</evidence>
<keyword evidence="2" id="KW-1185">Reference proteome</keyword>
<reference evidence="1" key="1">
    <citation type="submission" date="2017-10" db="EMBL/GenBank/DDBJ databases">
        <title>Genome sequence of cellulolytic Lachnospiraceae bacterium XHS1971 isolated from hotspring sediment.</title>
        <authorList>
            <person name="Vasudevan G."/>
            <person name="Joshi A.J."/>
            <person name="Hivarkar S."/>
            <person name="Lanjekar V.B."/>
            <person name="Dhakephalkar P.K."/>
            <person name="Dagar S."/>
        </authorList>
    </citation>
    <scope>NUCLEOTIDE SEQUENCE</scope>
    <source>
        <strain evidence="1">XHS1971</strain>
    </source>
</reference>
<dbReference type="EMBL" id="PEDL01000018">
    <property type="protein sequence ID" value="PHV69805.1"/>
    <property type="molecule type" value="Genomic_DNA"/>
</dbReference>
<comment type="caution">
    <text evidence="1">The sequence shown here is derived from an EMBL/GenBank/DDBJ whole genome shotgun (WGS) entry which is preliminary data.</text>
</comment>
<proteinExistence type="predicted"/>
<name>A0AC61DAK7_9FIRM</name>
<accession>A0AC61DAK7</accession>